<dbReference type="AlphaFoldDB" id="A0A843WSH4"/>
<dbReference type="OrthoDB" id="419711at2759"/>
<evidence type="ECO:0000256" key="1">
    <source>
        <dbReference type="SAM" id="Phobius"/>
    </source>
</evidence>
<keyword evidence="1" id="KW-0812">Transmembrane</keyword>
<gene>
    <name evidence="2" type="ORF">Taro_043877</name>
</gene>
<dbReference type="EMBL" id="NMUH01004834">
    <property type="protein sequence ID" value="MQM10977.1"/>
    <property type="molecule type" value="Genomic_DNA"/>
</dbReference>
<keyword evidence="1" id="KW-0472">Membrane</keyword>
<reference evidence="2" key="1">
    <citation type="submission" date="2017-07" db="EMBL/GenBank/DDBJ databases">
        <title>Taro Niue Genome Assembly and Annotation.</title>
        <authorList>
            <person name="Atibalentja N."/>
            <person name="Keating K."/>
            <person name="Fields C.J."/>
        </authorList>
    </citation>
    <scope>NUCLEOTIDE SEQUENCE</scope>
    <source>
        <strain evidence="2">Niue_2</strain>
        <tissue evidence="2">Leaf</tissue>
    </source>
</reference>
<comment type="caution">
    <text evidence="2">The sequence shown here is derived from an EMBL/GenBank/DDBJ whole genome shotgun (WGS) entry which is preliminary data.</text>
</comment>
<name>A0A843WSH4_COLES</name>
<organism evidence="2 3">
    <name type="scientific">Colocasia esculenta</name>
    <name type="common">Wild taro</name>
    <name type="synonym">Arum esculentum</name>
    <dbReference type="NCBI Taxonomy" id="4460"/>
    <lineage>
        <taxon>Eukaryota</taxon>
        <taxon>Viridiplantae</taxon>
        <taxon>Streptophyta</taxon>
        <taxon>Embryophyta</taxon>
        <taxon>Tracheophyta</taxon>
        <taxon>Spermatophyta</taxon>
        <taxon>Magnoliopsida</taxon>
        <taxon>Liliopsida</taxon>
        <taxon>Araceae</taxon>
        <taxon>Aroideae</taxon>
        <taxon>Colocasieae</taxon>
        <taxon>Colocasia</taxon>
    </lineage>
</organism>
<proteinExistence type="predicted"/>
<protein>
    <submittedName>
        <fullName evidence="2">Uncharacterized protein</fullName>
    </submittedName>
</protein>
<dbReference type="Proteomes" id="UP000652761">
    <property type="component" value="Unassembled WGS sequence"/>
</dbReference>
<evidence type="ECO:0000313" key="2">
    <source>
        <dbReference type="EMBL" id="MQM10977.1"/>
    </source>
</evidence>
<keyword evidence="1" id="KW-1133">Transmembrane helix</keyword>
<accession>A0A843WSH4</accession>
<sequence>MEARAGAEYRLRWQVPLCSLVFLIPTAVAVAVLHRPTEVHLRASDPWLPCWRRVLPRWLLGYRAAVFVVTSCVLYRDVVGHGASAFYFYTRRYNRHEGMKGYLDSPGRKVPSRKCCSCRRGFGTRRVDAARKRGPLAEHAIRYPEAALGSCWYLNAGTGFGTLKAALEKTWHHAEGPHLSTELGWAMMGLAHEGD</sequence>
<evidence type="ECO:0000313" key="3">
    <source>
        <dbReference type="Proteomes" id="UP000652761"/>
    </source>
</evidence>
<feature type="transmembrane region" description="Helical" evidence="1">
    <location>
        <begin position="12"/>
        <end position="33"/>
    </location>
</feature>
<feature type="transmembrane region" description="Helical" evidence="1">
    <location>
        <begin position="64"/>
        <end position="89"/>
    </location>
</feature>
<keyword evidence="3" id="KW-1185">Reference proteome</keyword>